<evidence type="ECO:0000313" key="2">
    <source>
        <dbReference type="EMBL" id="KZV84995.1"/>
    </source>
</evidence>
<evidence type="ECO:0000256" key="1">
    <source>
        <dbReference type="SAM" id="MobiDB-lite"/>
    </source>
</evidence>
<dbReference type="AlphaFoldDB" id="A0A165DNQ7"/>
<evidence type="ECO:0000313" key="3">
    <source>
        <dbReference type="Proteomes" id="UP000077266"/>
    </source>
</evidence>
<protein>
    <submittedName>
        <fullName evidence="2">Uncharacterized protein</fullName>
    </submittedName>
</protein>
<proteinExistence type="predicted"/>
<keyword evidence="3" id="KW-1185">Reference proteome</keyword>
<dbReference type="Proteomes" id="UP000077266">
    <property type="component" value="Unassembled WGS sequence"/>
</dbReference>
<dbReference type="InParanoid" id="A0A165DNQ7"/>
<name>A0A165DNQ7_EXIGL</name>
<accession>A0A165DNQ7</accession>
<reference evidence="2 3" key="1">
    <citation type="journal article" date="2016" name="Mol. Biol. Evol.">
        <title>Comparative Genomics of Early-Diverging Mushroom-Forming Fungi Provides Insights into the Origins of Lignocellulose Decay Capabilities.</title>
        <authorList>
            <person name="Nagy L.G."/>
            <person name="Riley R."/>
            <person name="Tritt A."/>
            <person name="Adam C."/>
            <person name="Daum C."/>
            <person name="Floudas D."/>
            <person name="Sun H."/>
            <person name="Yadav J.S."/>
            <person name="Pangilinan J."/>
            <person name="Larsson K.H."/>
            <person name="Matsuura K."/>
            <person name="Barry K."/>
            <person name="Labutti K."/>
            <person name="Kuo R."/>
            <person name="Ohm R.A."/>
            <person name="Bhattacharya S.S."/>
            <person name="Shirouzu T."/>
            <person name="Yoshinaga Y."/>
            <person name="Martin F.M."/>
            <person name="Grigoriev I.V."/>
            <person name="Hibbett D.S."/>
        </authorList>
    </citation>
    <scope>NUCLEOTIDE SEQUENCE [LARGE SCALE GENOMIC DNA]</scope>
    <source>
        <strain evidence="2 3">HHB12029</strain>
    </source>
</reference>
<sequence length="139" mass="14791">MRRRPPPRDGGFAEGVGTPSTSLLAREGINTSARHVRSRPADSRPSTVPTWCSLSAIPASPRWQHSTTPQLTSMTLESLAPERSSACAVAAADRGGHCIRSPGSGLRPWPLERLSLCISTCAALLSVLHRVFQAGACYS</sequence>
<organism evidence="2 3">
    <name type="scientific">Exidia glandulosa HHB12029</name>
    <dbReference type="NCBI Taxonomy" id="1314781"/>
    <lineage>
        <taxon>Eukaryota</taxon>
        <taxon>Fungi</taxon>
        <taxon>Dikarya</taxon>
        <taxon>Basidiomycota</taxon>
        <taxon>Agaricomycotina</taxon>
        <taxon>Agaricomycetes</taxon>
        <taxon>Auriculariales</taxon>
        <taxon>Exidiaceae</taxon>
        <taxon>Exidia</taxon>
    </lineage>
</organism>
<gene>
    <name evidence="2" type="ORF">EXIGLDRAFT_269141</name>
</gene>
<dbReference type="EMBL" id="KV426203">
    <property type="protein sequence ID" value="KZV84995.1"/>
    <property type="molecule type" value="Genomic_DNA"/>
</dbReference>
<feature type="region of interest" description="Disordered" evidence="1">
    <location>
        <begin position="1"/>
        <end position="25"/>
    </location>
</feature>